<dbReference type="AlphaFoldDB" id="A0A0F8YNE9"/>
<reference evidence="1" key="1">
    <citation type="journal article" date="2015" name="Nature">
        <title>Complex archaea that bridge the gap between prokaryotes and eukaryotes.</title>
        <authorList>
            <person name="Spang A."/>
            <person name="Saw J.H."/>
            <person name="Jorgensen S.L."/>
            <person name="Zaremba-Niedzwiedzka K."/>
            <person name="Martijn J."/>
            <person name="Lind A.E."/>
            <person name="van Eijk R."/>
            <person name="Schleper C."/>
            <person name="Guy L."/>
            <person name="Ettema T.J."/>
        </authorList>
    </citation>
    <scope>NUCLEOTIDE SEQUENCE</scope>
</reference>
<comment type="caution">
    <text evidence="1">The sequence shown here is derived from an EMBL/GenBank/DDBJ whole genome shotgun (WGS) entry which is preliminary data.</text>
</comment>
<evidence type="ECO:0008006" key="2">
    <source>
        <dbReference type="Google" id="ProtNLM"/>
    </source>
</evidence>
<gene>
    <name evidence="1" type="ORF">LCGC14_2799060</name>
</gene>
<name>A0A0F8YNE9_9ZZZZ</name>
<proteinExistence type="predicted"/>
<protein>
    <recommendedName>
        <fullName evidence="2">HK97 gp10 family phage protein</fullName>
    </recommendedName>
</protein>
<evidence type="ECO:0000313" key="1">
    <source>
        <dbReference type="EMBL" id="KKK82872.1"/>
    </source>
</evidence>
<accession>A0A0F8YNE9</accession>
<dbReference type="EMBL" id="LAZR01052475">
    <property type="protein sequence ID" value="KKK82872.1"/>
    <property type="molecule type" value="Genomic_DNA"/>
</dbReference>
<organism evidence="1">
    <name type="scientific">marine sediment metagenome</name>
    <dbReference type="NCBI Taxonomy" id="412755"/>
    <lineage>
        <taxon>unclassified sequences</taxon>
        <taxon>metagenomes</taxon>
        <taxon>ecological metagenomes</taxon>
    </lineage>
</organism>
<sequence length="132" mass="14728">MADVRIVPIRPLGADFDVDGFIEAVKKDARQIAADGKRFIATYPPQVLVKTGYVRTNTLKRSWSSKTRSTRLEITVEIGSNANIAPYNRVVQGDPQGKLFAGANWRNVDDLEKKGRSDAEKRVQATLDRLAR</sequence>